<reference evidence="1 2" key="1">
    <citation type="submission" date="2024-09" db="EMBL/GenBank/DDBJ databases">
        <title>Genome sequencing and assembly of Phytophthora oleae, isolate VK10A, causative agent of rot of olive drupes.</title>
        <authorList>
            <person name="Conti Taguali S."/>
            <person name="Riolo M."/>
            <person name="La Spada F."/>
            <person name="Cacciola S.O."/>
            <person name="Dionisio G."/>
        </authorList>
    </citation>
    <scope>NUCLEOTIDE SEQUENCE [LARGE SCALE GENOMIC DNA]</scope>
    <source>
        <strain evidence="1 2">VK10A</strain>
    </source>
</reference>
<accession>A0ABD3FV78</accession>
<gene>
    <name evidence="1" type="ORF">V7S43_004454</name>
</gene>
<protein>
    <submittedName>
        <fullName evidence="1">Uncharacterized protein</fullName>
    </submittedName>
</protein>
<sequence>MDTLKKLCLERRVIQFTVVDSVLLALLSSKATMNNYNGSDFTDSIANVIVLGVKGYLRK</sequence>
<proteinExistence type="predicted"/>
<dbReference type="AlphaFoldDB" id="A0ABD3FV78"/>
<evidence type="ECO:0000313" key="2">
    <source>
        <dbReference type="Proteomes" id="UP001632037"/>
    </source>
</evidence>
<evidence type="ECO:0000313" key="1">
    <source>
        <dbReference type="EMBL" id="KAL3670139.1"/>
    </source>
</evidence>
<organism evidence="1 2">
    <name type="scientific">Phytophthora oleae</name>
    <dbReference type="NCBI Taxonomy" id="2107226"/>
    <lineage>
        <taxon>Eukaryota</taxon>
        <taxon>Sar</taxon>
        <taxon>Stramenopiles</taxon>
        <taxon>Oomycota</taxon>
        <taxon>Peronosporomycetes</taxon>
        <taxon>Peronosporales</taxon>
        <taxon>Peronosporaceae</taxon>
        <taxon>Phytophthora</taxon>
    </lineage>
</organism>
<dbReference type="Proteomes" id="UP001632037">
    <property type="component" value="Unassembled WGS sequence"/>
</dbReference>
<name>A0ABD3FV78_9STRA</name>
<keyword evidence="2" id="KW-1185">Reference proteome</keyword>
<dbReference type="EMBL" id="JBIMZQ010000007">
    <property type="protein sequence ID" value="KAL3670139.1"/>
    <property type="molecule type" value="Genomic_DNA"/>
</dbReference>
<comment type="caution">
    <text evidence="1">The sequence shown here is derived from an EMBL/GenBank/DDBJ whole genome shotgun (WGS) entry which is preliminary data.</text>
</comment>